<evidence type="ECO:0000256" key="8">
    <source>
        <dbReference type="SAM" id="Phobius"/>
    </source>
</evidence>
<organism evidence="12">
    <name type="scientific">hydrothermal vent metagenome</name>
    <dbReference type="NCBI Taxonomy" id="652676"/>
    <lineage>
        <taxon>unclassified sequences</taxon>
        <taxon>metagenomes</taxon>
        <taxon>ecological metagenomes</taxon>
    </lineage>
</organism>
<feature type="domain" description="Opacity-associated protein A LysM-like" evidence="10">
    <location>
        <begin position="124"/>
        <end position="188"/>
    </location>
</feature>
<dbReference type="PANTHER" id="PTHR21666:SF288">
    <property type="entry name" value="CELL DIVISION PROTEIN YTFB"/>
    <property type="match status" value="1"/>
</dbReference>
<dbReference type="InterPro" id="IPR045834">
    <property type="entry name" value="Csd3_N2"/>
</dbReference>
<dbReference type="GO" id="GO:0004222">
    <property type="term" value="F:metalloendopeptidase activity"/>
    <property type="evidence" value="ECO:0007669"/>
    <property type="project" value="TreeGrafter"/>
</dbReference>
<dbReference type="GO" id="GO:0006508">
    <property type="term" value="P:proteolysis"/>
    <property type="evidence" value="ECO:0007669"/>
    <property type="project" value="UniProtKB-KW"/>
</dbReference>
<accession>A0A3B1BB13</accession>
<keyword evidence="8" id="KW-0472">Membrane</keyword>
<feature type="domain" description="Csd3-like second N-terminal" evidence="11">
    <location>
        <begin position="218"/>
        <end position="336"/>
    </location>
</feature>
<dbReference type="PANTHER" id="PTHR21666">
    <property type="entry name" value="PEPTIDASE-RELATED"/>
    <property type="match status" value="1"/>
</dbReference>
<evidence type="ECO:0000313" key="12">
    <source>
        <dbReference type="EMBL" id="VAX09174.1"/>
    </source>
</evidence>
<sequence>MNYNSFLNRDYKSLLDTPSPVKHPGFSTIHVLILIVAIAVVSSILIFMSADASANKSDARQANNQPLNITLKNASQITLPLSVPQAALPIASQAAPQASSPMPDATTLENTLSTQLEKDNADSNWLSVKVKSGDALAHIFKRHHLKPRELYEIMSLGKDTASLKKVRPGDIFKFQIDETGQLQTLIYQLSPLKSLHVQRQEQGFTATMQIRSIEKRTNYAIGQINSSLFEAGKEAGLSDTLIMKMVNIFGWDIDFALDIRKGDQFAIIYEEQFLDGKKINDGAILAAEFINQGRNYRALRFTDTNDHSDYYTPEGLSMRKAFLRTPVDFRRISSRFGKRHHPVLNKMRLHKGVDYAAKSGTPIKASGDGKIIFRGKKGGYGRTVIIQHGGRYSTLYAHMSRFKKGVFAGKRVRQGQIIGYVGRSGRATGSHLHYEFRVNGVHRNPLTIRLPNAAPIKKQYKDNFTRAATALLAQLDMHKQSQLALYQ</sequence>
<dbReference type="Pfam" id="PF04225">
    <property type="entry name" value="LysM_OapA"/>
    <property type="match status" value="1"/>
</dbReference>
<evidence type="ECO:0000259" key="11">
    <source>
        <dbReference type="Pfam" id="PF19425"/>
    </source>
</evidence>
<keyword evidence="5" id="KW-0378">Hydrolase</keyword>
<evidence type="ECO:0000256" key="1">
    <source>
        <dbReference type="ARBA" id="ARBA00001947"/>
    </source>
</evidence>
<protein>
    <submittedName>
        <fullName evidence="12">Peptidase, M23/M37 family</fullName>
    </submittedName>
</protein>
<dbReference type="InterPro" id="IPR007340">
    <property type="entry name" value="LysM_Opacity-associatedA"/>
</dbReference>
<comment type="cofactor">
    <cofactor evidence="1">
        <name>Zn(2+)</name>
        <dbReference type="ChEBI" id="CHEBI:29105"/>
    </cofactor>
</comment>
<keyword evidence="8" id="KW-1133">Transmembrane helix</keyword>
<evidence type="ECO:0000259" key="9">
    <source>
        <dbReference type="Pfam" id="PF01551"/>
    </source>
</evidence>
<keyword evidence="7" id="KW-0482">Metalloprotease</keyword>
<evidence type="ECO:0000256" key="7">
    <source>
        <dbReference type="ARBA" id="ARBA00023049"/>
    </source>
</evidence>
<reference evidence="12" key="1">
    <citation type="submission" date="2018-06" db="EMBL/GenBank/DDBJ databases">
        <authorList>
            <person name="Zhirakovskaya E."/>
        </authorList>
    </citation>
    <scope>NUCLEOTIDE SEQUENCE</scope>
</reference>
<gene>
    <name evidence="12" type="ORF">MNBD_GAMMA25-1579</name>
</gene>
<comment type="subcellular location">
    <subcellularLocation>
        <location evidence="2">Cell envelope</location>
    </subcellularLocation>
</comment>
<keyword evidence="4" id="KW-0479">Metal-binding</keyword>
<dbReference type="GO" id="GO:0030313">
    <property type="term" value="C:cell envelope"/>
    <property type="evidence" value="ECO:0007669"/>
    <property type="project" value="UniProtKB-SubCell"/>
</dbReference>
<dbReference type="FunFam" id="2.70.70.10:FF:000002">
    <property type="entry name" value="Murein DD-endopeptidase MepM"/>
    <property type="match status" value="1"/>
</dbReference>
<dbReference type="EMBL" id="UOFY01000032">
    <property type="protein sequence ID" value="VAX09174.1"/>
    <property type="molecule type" value="Genomic_DNA"/>
</dbReference>
<dbReference type="SUPFAM" id="SSF51261">
    <property type="entry name" value="Duplicated hybrid motif"/>
    <property type="match status" value="1"/>
</dbReference>
<dbReference type="InterPro" id="IPR016047">
    <property type="entry name" value="M23ase_b-sheet_dom"/>
</dbReference>
<dbReference type="Gene3D" id="2.70.70.10">
    <property type="entry name" value="Glucose Permease (Domain IIA)"/>
    <property type="match status" value="1"/>
</dbReference>
<keyword evidence="8" id="KW-0812">Transmembrane</keyword>
<evidence type="ECO:0000256" key="5">
    <source>
        <dbReference type="ARBA" id="ARBA00022801"/>
    </source>
</evidence>
<evidence type="ECO:0000256" key="6">
    <source>
        <dbReference type="ARBA" id="ARBA00022833"/>
    </source>
</evidence>
<dbReference type="Gene3D" id="3.10.450.350">
    <property type="match status" value="2"/>
</dbReference>
<keyword evidence="6" id="KW-0862">Zinc</keyword>
<evidence type="ECO:0000256" key="4">
    <source>
        <dbReference type="ARBA" id="ARBA00022723"/>
    </source>
</evidence>
<proteinExistence type="predicted"/>
<name>A0A3B1BB13_9ZZZZ</name>
<dbReference type="GO" id="GO:0046872">
    <property type="term" value="F:metal ion binding"/>
    <property type="evidence" value="ECO:0007669"/>
    <property type="project" value="UniProtKB-KW"/>
</dbReference>
<dbReference type="AlphaFoldDB" id="A0A3B1BB13"/>
<dbReference type="Pfam" id="PF01551">
    <property type="entry name" value="Peptidase_M23"/>
    <property type="match status" value="1"/>
</dbReference>
<dbReference type="InterPro" id="IPR011055">
    <property type="entry name" value="Dup_hybrid_motif"/>
</dbReference>
<dbReference type="Pfam" id="PF19425">
    <property type="entry name" value="Csd3_N2"/>
    <property type="match status" value="1"/>
</dbReference>
<feature type="transmembrane region" description="Helical" evidence="8">
    <location>
        <begin position="29"/>
        <end position="50"/>
    </location>
</feature>
<feature type="domain" description="M23ase beta-sheet core" evidence="9">
    <location>
        <begin position="349"/>
        <end position="445"/>
    </location>
</feature>
<dbReference type="InterPro" id="IPR050570">
    <property type="entry name" value="Cell_wall_metabolism_enzyme"/>
</dbReference>
<evidence type="ECO:0000256" key="2">
    <source>
        <dbReference type="ARBA" id="ARBA00004196"/>
    </source>
</evidence>
<keyword evidence="3" id="KW-0645">Protease</keyword>
<evidence type="ECO:0000259" key="10">
    <source>
        <dbReference type="Pfam" id="PF04225"/>
    </source>
</evidence>
<evidence type="ECO:0000256" key="3">
    <source>
        <dbReference type="ARBA" id="ARBA00022670"/>
    </source>
</evidence>
<dbReference type="CDD" id="cd12797">
    <property type="entry name" value="M23_peptidase"/>
    <property type="match status" value="1"/>
</dbReference>
<dbReference type="GO" id="GO:0042834">
    <property type="term" value="F:peptidoglycan binding"/>
    <property type="evidence" value="ECO:0007669"/>
    <property type="project" value="InterPro"/>
</dbReference>